<name>A0ABP9IYH1_9ACTN</name>
<dbReference type="Gene3D" id="3.40.630.30">
    <property type="match status" value="1"/>
</dbReference>
<gene>
    <name evidence="1" type="ORF">GCM10023257_70890</name>
</gene>
<dbReference type="RefSeq" id="WP_226029317.1">
    <property type="nucleotide sequence ID" value="NZ_BAABIV010000037.1"/>
</dbReference>
<dbReference type="InterPro" id="IPR016181">
    <property type="entry name" value="Acyl_CoA_acyltransferase"/>
</dbReference>
<dbReference type="SUPFAM" id="SSF55729">
    <property type="entry name" value="Acyl-CoA N-acyltransferases (Nat)"/>
    <property type="match status" value="1"/>
</dbReference>
<comment type="caution">
    <text evidence="1">The sequence shown here is derived from an EMBL/GenBank/DDBJ whole genome shotgun (WGS) entry which is preliminary data.</text>
</comment>
<proteinExistence type="predicted"/>
<accession>A0ABP9IYH1</accession>
<dbReference type="Proteomes" id="UP001500610">
    <property type="component" value="Unassembled WGS sequence"/>
</dbReference>
<protein>
    <recommendedName>
        <fullName evidence="3">GNAT family N-acetyltransferase</fullName>
    </recommendedName>
</protein>
<evidence type="ECO:0000313" key="2">
    <source>
        <dbReference type="Proteomes" id="UP001500610"/>
    </source>
</evidence>
<organism evidence="1 2">
    <name type="scientific">Streptomyces hyderabadensis</name>
    <dbReference type="NCBI Taxonomy" id="598549"/>
    <lineage>
        <taxon>Bacteria</taxon>
        <taxon>Bacillati</taxon>
        <taxon>Actinomycetota</taxon>
        <taxon>Actinomycetes</taxon>
        <taxon>Kitasatosporales</taxon>
        <taxon>Streptomycetaceae</taxon>
        <taxon>Streptomyces</taxon>
    </lineage>
</organism>
<dbReference type="EMBL" id="BAABIV010000037">
    <property type="protein sequence ID" value="GAA5012967.1"/>
    <property type="molecule type" value="Genomic_DNA"/>
</dbReference>
<evidence type="ECO:0000313" key="1">
    <source>
        <dbReference type="EMBL" id="GAA5012967.1"/>
    </source>
</evidence>
<sequence>MPDTGVSELVRMWIDGWVVSRGSSDPVDEPWGWTIDVGQPRHVARHVLPEPSEAAVRKIVAGTTAPGTWLKLFAEDRAVLPWVGPGWRRDSPGFLMTCPLAPDLPEVPAGYTLTSWTRGGVTRVLVRTRAGHFAARGQIAQVGATVVVDQVETAAEHRRKGLGSLVMRTLQSAAYEAGARTGLLVGTPEGRALYSSLGWAVRSPMTSLWYEPSDAAH</sequence>
<reference evidence="2" key="1">
    <citation type="journal article" date="2019" name="Int. J. Syst. Evol. Microbiol.">
        <title>The Global Catalogue of Microorganisms (GCM) 10K type strain sequencing project: providing services to taxonomists for standard genome sequencing and annotation.</title>
        <authorList>
            <consortium name="The Broad Institute Genomics Platform"/>
            <consortium name="The Broad Institute Genome Sequencing Center for Infectious Disease"/>
            <person name="Wu L."/>
            <person name="Ma J."/>
        </authorList>
    </citation>
    <scope>NUCLEOTIDE SEQUENCE [LARGE SCALE GENOMIC DNA]</scope>
    <source>
        <strain evidence="2">JCM 17657</strain>
    </source>
</reference>
<evidence type="ECO:0008006" key="3">
    <source>
        <dbReference type="Google" id="ProtNLM"/>
    </source>
</evidence>
<keyword evidence="2" id="KW-1185">Reference proteome</keyword>